<accession>A0A2N5C8L0</accession>
<dbReference type="PROSITE" id="PS50932">
    <property type="entry name" value="HTH_LACI_2"/>
    <property type="match status" value="1"/>
</dbReference>
<dbReference type="Pfam" id="PF00356">
    <property type="entry name" value="LacI"/>
    <property type="match status" value="1"/>
</dbReference>
<protein>
    <submittedName>
        <fullName evidence="6">LacI family transcriptional regulator</fullName>
    </submittedName>
</protein>
<dbReference type="RefSeq" id="WP_101683555.1">
    <property type="nucleotide sequence ID" value="NZ_PJRP01000011.1"/>
</dbReference>
<comment type="caution">
    <text evidence="6">The sequence shown here is derived from an EMBL/GenBank/DDBJ whole genome shotgun (WGS) entry which is preliminary data.</text>
</comment>
<organism evidence="6 7">
    <name type="scientific">Cupriavidus pauculus</name>
    <dbReference type="NCBI Taxonomy" id="82633"/>
    <lineage>
        <taxon>Bacteria</taxon>
        <taxon>Pseudomonadati</taxon>
        <taxon>Pseudomonadota</taxon>
        <taxon>Betaproteobacteria</taxon>
        <taxon>Burkholderiales</taxon>
        <taxon>Burkholderiaceae</taxon>
        <taxon>Cupriavidus</taxon>
    </lineage>
</organism>
<dbReference type="CDD" id="cd01392">
    <property type="entry name" value="HTH_LacI"/>
    <property type="match status" value="1"/>
</dbReference>
<evidence type="ECO:0000256" key="3">
    <source>
        <dbReference type="ARBA" id="ARBA00023125"/>
    </source>
</evidence>
<evidence type="ECO:0000256" key="2">
    <source>
        <dbReference type="ARBA" id="ARBA00023015"/>
    </source>
</evidence>
<evidence type="ECO:0000259" key="5">
    <source>
        <dbReference type="PROSITE" id="PS50932"/>
    </source>
</evidence>
<keyword evidence="1" id="KW-0678">Repressor</keyword>
<evidence type="ECO:0000256" key="4">
    <source>
        <dbReference type="ARBA" id="ARBA00023163"/>
    </source>
</evidence>
<dbReference type="GO" id="GO:0000976">
    <property type="term" value="F:transcription cis-regulatory region binding"/>
    <property type="evidence" value="ECO:0007669"/>
    <property type="project" value="TreeGrafter"/>
</dbReference>
<dbReference type="SMART" id="SM00354">
    <property type="entry name" value="HTH_LACI"/>
    <property type="match status" value="1"/>
</dbReference>
<dbReference type="GO" id="GO:0003700">
    <property type="term" value="F:DNA-binding transcription factor activity"/>
    <property type="evidence" value="ECO:0007669"/>
    <property type="project" value="TreeGrafter"/>
</dbReference>
<evidence type="ECO:0000313" key="6">
    <source>
        <dbReference type="EMBL" id="PLP98541.1"/>
    </source>
</evidence>
<gene>
    <name evidence="6" type="ORF">CYJ10_21940</name>
</gene>
<name>A0A2N5C8L0_9BURK</name>
<sequence length="351" mass="38215">MKKVTAHDVARLAEVSQSAVSRTFTPGASVAPETRERIETAARKLGYRPNAIARSLITRRSRIIGLVMSYLENQFYPVVIERLCQALQQDGYHVLLFISQTEEADDVLTDILQYQVDGIVMASTTLSSALANDCINAGIPVVLFNRVAQMGAMGAYSTSSVTSQNREGGRMVGDMLVRSGHRRIAWLAGAENASTSRDREAGLRDALAAAGLPLHARAVGHYDFGEARRAVLALFQHPENRPDALFAANDHMAIAALETLRVELGMQVPRDVSVVGFDNVPQAAWPSFDLTTVQQDIEKMVDATRTLLFDQIGGQVMARSVDVPCVLVERGTVRVRDAIAGAPATRKRKTT</sequence>
<keyword evidence="2" id="KW-0805">Transcription regulation</keyword>
<dbReference type="OrthoDB" id="269117at2"/>
<feature type="domain" description="HTH lacI-type" evidence="5">
    <location>
        <begin position="4"/>
        <end position="58"/>
    </location>
</feature>
<dbReference type="AlphaFoldDB" id="A0A2N5C8L0"/>
<dbReference type="SUPFAM" id="SSF53822">
    <property type="entry name" value="Periplasmic binding protein-like I"/>
    <property type="match status" value="1"/>
</dbReference>
<dbReference type="Pfam" id="PF13377">
    <property type="entry name" value="Peripla_BP_3"/>
    <property type="match status" value="1"/>
</dbReference>
<proteinExistence type="predicted"/>
<keyword evidence="4" id="KW-0804">Transcription</keyword>
<keyword evidence="3" id="KW-0238">DNA-binding</keyword>
<dbReference type="Gene3D" id="1.10.260.40">
    <property type="entry name" value="lambda repressor-like DNA-binding domains"/>
    <property type="match status" value="1"/>
</dbReference>
<dbReference type="SUPFAM" id="SSF47413">
    <property type="entry name" value="lambda repressor-like DNA-binding domains"/>
    <property type="match status" value="1"/>
</dbReference>
<dbReference type="InterPro" id="IPR046335">
    <property type="entry name" value="LacI/GalR-like_sensor"/>
</dbReference>
<dbReference type="InterPro" id="IPR010982">
    <property type="entry name" value="Lambda_DNA-bd_dom_sf"/>
</dbReference>
<dbReference type="Proteomes" id="UP000234341">
    <property type="component" value="Unassembled WGS sequence"/>
</dbReference>
<dbReference type="CDD" id="cd06278">
    <property type="entry name" value="PBP1_LacI-like"/>
    <property type="match status" value="1"/>
</dbReference>
<dbReference type="PANTHER" id="PTHR30146:SF95">
    <property type="entry name" value="RIBOSE OPERON REPRESSOR"/>
    <property type="match status" value="1"/>
</dbReference>
<dbReference type="InterPro" id="IPR000843">
    <property type="entry name" value="HTH_LacI"/>
</dbReference>
<dbReference type="PANTHER" id="PTHR30146">
    <property type="entry name" value="LACI-RELATED TRANSCRIPTIONAL REPRESSOR"/>
    <property type="match status" value="1"/>
</dbReference>
<reference evidence="6 7" key="1">
    <citation type="submission" date="2017-12" db="EMBL/GenBank/DDBJ databases">
        <title>Genome sequence of the active heterotrophic nitrifier-denitrifier, Cupriavidus pauculus UM1.</title>
        <authorList>
            <person name="Putonti C."/>
            <person name="Castignetti D."/>
        </authorList>
    </citation>
    <scope>NUCLEOTIDE SEQUENCE [LARGE SCALE GENOMIC DNA]</scope>
    <source>
        <strain evidence="6 7">UM1</strain>
    </source>
</reference>
<dbReference type="InterPro" id="IPR028082">
    <property type="entry name" value="Peripla_BP_I"/>
</dbReference>
<dbReference type="Gene3D" id="3.40.50.2300">
    <property type="match status" value="2"/>
</dbReference>
<evidence type="ECO:0000313" key="7">
    <source>
        <dbReference type="Proteomes" id="UP000234341"/>
    </source>
</evidence>
<dbReference type="EMBL" id="PJRP01000011">
    <property type="protein sequence ID" value="PLP98541.1"/>
    <property type="molecule type" value="Genomic_DNA"/>
</dbReference>
<evidence type="ECO:0000256" key="1">
    <source>
        <dbReference type="ARBA" id="ARBA00022491"/>
    </source>
</evidence>